<feature type="transmembrane region" description="Helical" evidence="1">
    <location>
        <begin position="194"/>
        <end position="212"/>
    </location>
</feature>
<dbReference type="Proteomes" id="UP001500620">
    <property type="component" value="Unassembled WGS sequence"/>
</dbReference>
<evidence type="ECO:0000256" key="1">
    <source>
        <dbReference type="SAM" id="Phobius"/>
    </source>
</evidence>
<sequence>MIWLTWRQHRRAALFTLLGLAALAAFLIPTGLSMHHAYDRDVAACAREAGTGVLLPPGMQCPAVASFAAEYQAYVVIIALFMALPLLVGLFWGAPLVAAEVDQGTHRLAWTQGISRTRWFAVKLSLVLGFTLVVGAAYAALLNWWVEPVARAYGERFAFPAFDIAGVVPVAYTLFAVALGLAIGTFWRRLQPTVATLLVLYIAVHTAVVTLARPNYRAPVTADLPLAAGADDNVTAGNWLLADQARTADGRTLLHNGWMVCGTRTGCPDGVHNWVSYQPADRFWPFQYVEAGIFVALAALLLWLAAGRLRRLA</sequence>
<feature type="transmembrane region" description="Helical" evidence="1">
    <location>
        <begin position="73"/>
        <end position="99"/>
    </location>
</feature>
<feature type="transmembrane region" description="Helical" evidence="1">
    <location>
        <begin position="166"/>
        <end position="187"/>
    </location>
</feature>
<feature type="transmembrane region" description="Helical" evidence="1">
    <location>
        <begin position="120"/>
        <end position="146"/>
    </location>
</feature>
<protein>
    <submittedName>
        <fullName evidence="2">ABC transporter permease</fullName>
    </submittedName>
</protein>
<evidence type="ECO:0000313" key="2">
    <source>
        <dbReference type="EMBL" id="GAA4256985.1"/>
    </source>
</evidence>
<feature type="transmembrane region" description="Helical" evidence="1">
    <location>
        <begin position="286"/>
        <end position="306"/>
    </location>
</feature>
<proteinExistence type="predicted"/>
<accession>A0ABP8DIQ9</accession>
<keyword evidence="3" id="KW-1185">Reference proteome</keyword>
<name>A0ABP8DIQ9_9ACTN</name>
<dbReference type="RefSeq" id="WP_345133948.1">
    <property type="nucleotide sequence ID" value="NZ_BAABAT010000026.1"/>
</dbReference>
<comment type="caution">
    <text evidence="2">The sequence shown here is derived from an EMBL/GenBank/DDBJ whole genome shotgun (WGS) entry which is preliminary data.</text>
</comment>
<dbReference type="EMBL" id="BAABAT010000026">
    <property type="protein sequence ID" value="GAA4256985.1"/>
    <property type="molecule type" value="Genomic_DNA"/>
</dbReference>
<keyword evidence="1" id="KW-0812">Transmembrane</keyword>
<gene>
    <name evidence="2" type="ORF">GCM10022255_072020</name>
</gene>
<keyword evidence="1" id="KW-0472">Membrane</keyword>
<reference evidence="3" key="1">
    <citation type="journal article" date="2019" name="Int. J. Syst. Evol. Microbiol.">
        <title>The Global Catalogue of Microorganisms (GCM) 10K type strain sequencing project: providing services to taxonomists for standard genome sequencing and annotation.</title>
        <authorList>
            <consortium name="The Broad Institute Genomics Platform"/>
            <consortium name="The Broad Institute Genome Sequencing Center for Infectious Disease"/>
            <person name="Wu L."/>
            <person name="Ma J."/>
        </authorList>
    </citation>
    <scope>NUCLEOTIDE SEQUENCE [LARGE SCALE GENOMIC DNA]</scope>
    <source>
        <strain evidence="3">JCM 17441</strain>
    </source>
</reference>
<keyword evidence="1" id="KW-1133">Transmembrane helix</keyword>
<evidence type="ECO:0000313" key="3">
    <source>
        <dbReference type="Proteomes" id="UP001500620"/>
    </source>
</evidence>
<organism evidence="2 3">
    <name type="scientific">Dactylosporangium darangshiense</name>
    <dbReference type="NCBI Taxonomy" id="579108"/>
    <lineage>
        <taxon>Bacteria</taxon>
        <taxon>Bacillati</taxon>
        <taxon>Actinomycetota</taxon>
        <taxon>Actinomycetes</taxon>
        <taxon>Micromonosporales</taxon>
        <taxon>Micromonosporaceae</taxon>
        <taxon>Dactylosporangium</taxon>
    </lineage>
</organism>